<name>A0A2U1T1D7_9MICO</name>
<dbReference type="Proteomes" id="UP000244978">
    <property type="component" value="Unassembled WGS sequence"/>
</dbReference>
<accession>A0A2U1T1D7</accession>
<dbReference type="PANTHER" id="PTHR33376:SF15">
    <property type="entry name" value="BLL6794 PROTEIN"/>
    <property type="match status" value="1"/>
</dbReference>
<dbReference type="Pfam" id="PF03480">
    <property type="entry name" value="DctP"/>
    <property type="match status" value="1"/>
</dbReference>
<protein>
    <recommendedName>
        <fullName evidence="5">C4-dicarboxylate ABC transporter substrate-binding protein</fullName>
    </recommendedName>
</protein>
<evidence type="ECO:0000256" key="2">
    <source>
        <dbReference type="SAM" id="SignalP"/>
    </source>
</evidence>
<dbReference type="AlphaFoldDB" id="A0A2U1T1D7"/>
<dbReference type="NCBIfam" id="NF037995">
    <property type="entry name" value="TRAP_S1"/>
    <property type="match status" value="1"/>
</dbReference>
<reference evidence="4" key="1">
    <citation type="submission" date="2018-04" db="EMBL/GenBank/DDBJ databases">
        <authorList>
            <person name="Liu S."/>
            <person name="Wang Z."/>
            <person name="Li J."/>
        </authorList>
    </citation>
    <scope>NUCLEOTIDE SEQUENCE [LARGE SCALE GENOMIC DNA]</scope>
    <source>
        <strain evidence="4">S1194</strain>
    </source>
</reference>
<dbReference type="PANTHER" id="PTHR33376">
    <property type="match status" value="1"/>
</dbReference>
<evidence type="ECO:0000256" key="1">
    <source>
        <dbReference type="ARBA" id="ARBA00022729"/>
    </source>
</evidence>
<evidence type="ECO:0008006" key="5">
    <source>
        <dbReference type="Google" id="ProtNLM"/>
    </source>
</evidence>
<proteinExistence type="predicted"/>
<keyword evidence="1 2" id="KW-0732">Signal</keyword>
<comment type="caution">
    <text evidence="3">The sequence shown here is derived from an EMBL/GenBank/DDBJ whole genome shotgun (WGS) entry which is preliminary data.</text>
</comment>
<sequence length="372" mass="40076">MNTMKTRRAKALAVASTLAVAAMVVTGCSSSGADSAEGETFDLTWTSYTTPEGYYSMAMDEWIEIVEERTEGRVTIEPFYMGSLCATMDGLACTKDGRADIAYTSAAFHPAEFPLANVVTVPFVAKDPVAQTATAMSLYENNEAYAAEFEAQGVHALYFAPVTTSILGTKEKAEKFEDLKGLSVRSTARMLKALELGGAKPSAIAVSEIYESIENGVIDAWSSTGLESAVTEWNLGEVTSHMTDTKSGSFINVVAVMNDEVWKSLPDDIQKIMIEASEEVWGNLEGKYLDAIFDETCDRAAEQGVTLSSWSDAESAKWEAAVGDTLVNDWKAEATAAGASDVEGFYADYLAELEAATDKSDYVAPVEYCLAR</sequence>
<gene>
    <name evidence="3" type="ORF">DF220_07425</name>
</gene>
<dbReference type="PROSITE" id="PS51257">
    <property type="entry name" value="PROKAR_LIPOPROTEIN"/>
    <property type="match status" value="1"/>
</dbReference>
<evidence type="ECO:0000313" key="3">
    <source>
        <dbReference type="EMBL" id="PWB97678.1"/>
    </source>
</evidence>
<dbReference type="InterPro" id="IPR038404">
    <property type="entry name" value="TRAP_DctP_sf"/>
</dbReference>
<dbReference type="EMBL" id="QEEX01000001">
    <property type="protein sequence ID" value="PWB97678.1"/>
    <property type="molecule type" value="Genomic_DNA"/>
</dbReference>
<evidence type="ECO:0000313" key="4">
    <source>
        <dbReference type="Proteomes" id="UP000244978"/>
    </source>
</evidence>
<feature type="signal peptide" evidence="2">
    <location>
        <begin position="1"/>
        <end position="21"/>
    </location>
</feature>
<keyword evidence="4" id="KW-1185">Reference proteome</keyword>
<dbReference type="GO" id="GO:0055085">
    <property type="term" value="P:transmembrane transport"/>
    <property type="evidence" value="ECO:0007669"/>
    <property type="project" value="InterPro"/>
</dbReference>
<dbReference type="InterPro" id="IPR018389">
    <property type="entry name" value="DctP_fam"/>
</dbReference>
<organism evidence="3 4">
    <name type="scientific">Homoserinimonas hongtaonis</name>
    <dbReference type="NCBI Taxonomy" id="2079791"/>
    <lineage>
        <taxon>Bacteria</taxon>
        <taxon>Bacillati</taxon>
        <taxon>Actinomycetota</taxon>
        <taxon>Actinomycetes</taxon>
        <taxon>Micrococcales</taxon>
        <taxon>Microbacteriaceae</taxon>
        <taxon>Homoserinimonas</taxon>
    </lineage>
</organism>
<dbReference type="Gene3D" id="3.40.190.170">
    <property type="entry name" value="Bacterial extracellular solute-binding protein, family 7"/>
    <property type="match status" value="1"/>
</dbReference>
<feature type="chain" id="PRO_5039630550" description="C4-dicarboxylate ABC transporter substrate-binding protein" evidence="2">
    <location>
        <begin position="22"/>
        <end position="372"/>
    </location>
</feature>